<feature type="signal peptide" evidence="1">
    <location>
        <begin position="1"/>
        <end position="22"/>
    </location>
</feature>
<sequence length="254" mass="26520">MRNIILGMSALALAAVSAPAFAEEATPAVTISGGATLVSDYRFRGISQTDKSFAVQGSMTLTHSSGLYASVWGSSVDEYVAAASDQEIDFILGYKKSFGATTVDVGVLYYFYPGSGDVVPGYNSDFFEPYVAVSQAFGPVTAKVSAAYAPKQKALALVNTKDDNLYGALDISGSIPDTGVSLSAHLGHNFSDDSFLSAGKDYTDWSLSASYAWKNLTFGVSYVDTNFAKGALVSPFSGKDIAKAGVVASVGVSF</sequence>
<dbReference type="AlphaFoldDB" id="A0A4Q1KL01"/>
<dbReference type="Pfam" id="PF09694">
    <property type="entry name" value="Gcw_chp"/>
    <property type="match status" value="1"/>
</dbReference>
<name>A0A4Q1KL01_9SPHN</name>
<organism evidence="2 3">
    <name type="scientific">Sphingobium fluviale</name>
    <dbReference type="NCBI Taxonomy" id="2506423"/>
    <lineage>
        <taxon>Bacteria</taxon>
        <taxon>Pseudomonadati</taxon>
        <taxon>Pseudomonadota</taxon>
        <taxon>Alphaproteobacteria</taxon>
        <taxon>Sphingomonadales</taxon>
        <taxon>Sphingomonadaceae</taxon>
        <taxon>Sphingobium</taxon>
    </lineage>
</organism>
<evidence type="ECO:0000313" key="3">
    <source>
        <dbReference type="Proteomes" id="UP000290958"/>
    </source>
</evidence>
<keyword evidence="1" id="KW-0732">Signal</keyword>
<dbReference type="NCBIfam" id="TIGR02001">
    <property type="entry name" value="gcw_chp"/>
    <property type="match status" value="1"/>
</dbReference>
<evidence type="ECO:0008006" key="4">
    <source>
        <dbReference type="Google" id="ProtNLM"/>
    </source>
</evidence>
<feature type="chain" id="PRO_5020815981" description="Porin" evidence="1">
    <location>
        <begin position="23"/>
        <end position="254"/>
    </location>
</feature>
<reference evidence="3" key="1">
    <citation type="submission" date="2019-01" db="EMBL/GenBank/DDBJ databases">
        <title>Cytophagaceae bacterium strain CAR-16.</title>
        <authorList>
            <person name="Chen W.-M."/>
        </authorList>
    </citation>
    <scope>NUCLEOTIDE SEQUENCE [LARGE SCALE GENOMIC DNA]</scope>
    <source>
        <strain evidence="3">CHR27</strain>
    </source>
</reference>
<comment type="caution">
    <text evidence="2">The sequence shown here is derived from an EMBL/GenBank/DDBJ whole genome shotgun (WGS) entry which is preliminary data.</text>
</comment>
<dbReference type="OrthoDB" id="9793561at2"/>
<evidence type="ECO:0000313" key="2">
    <source>
        <dbReference type="EMBL" id="RXR30382.1"/>
    </source>
</evidence>
<dbReference type="Proteomes" id="UP000290958">
    <property type="component" value="Unassembled WGS sequence"/>
</dbReference>
<proteinExistence type="predicted"/>
<accession>A0A4Q1KL01</accession>
<dbReference type="EMBL" id="SBKP01000002">
    <property type="protein sequence ID" value="RXR30382.1"/>
    <property type="molecule type" value="Genomic_DNA"/>
</dbReference>
<dbReference type="RefSeq" id="WP_129403132.1">
    <property type="nucleotide sequence ID" value="NZ_SBKP01000002.1"/>
</dbReference>
<protein>
    <recommendedName>
        <fullName evidence="4">Porin</fullName>
    </recommendedName>
</protein>
<evidence type="ECO:0000256" key="1">
    <source>
        <dbReference type="SAM" id="SignalP"/>
    </source>
</evidence>
<dbReference type="InterPro" id="IPR010239">
    <property type="entry name" value="CHP02001"/>
</dbReference>
<gene>
    <name evidence="2" type="ORF">EQG66_03390</name>
</gene>
<keyword evidence="3" id="KW-1185">Reference proteome</keyword>